<gene>
    <name evidence="2" type="ORF">Ae201684_011916</name>
</gene>
<keyword evidence="3" id="KW-1185">Reference proteome</keyword>
<name>A0A6G0WSS4_9STRA</name>
<comment type="caution">
    <text evidence="2">The sequence shown here is derived from an EMBL/GenBank/DDBJ whole genome shotgun (WGS) entry which is preliminary data.</text>
</comment>
<evidence type="ECO:0000256" key="1">
    <source>
        <dbReference type="SAM" id="MobiDB-lite"/>
    </source>
</evidence>
<feature type="compositionally biased region" description="Acidic residues" evidence="1">
    <location>
        <begin position="18"/>
        <end position="27"/>
    </location>
</feature>
<sequence>MITSTMAETVDNLTLEDTNNEQDIESEAEIKSPRSSQRQVNFSADLLERRQHIHDVPYSPPQAGDLHVFGVMHLIQTTIMTGGRLTPKIYAPRDIWYMDRVRLVGVDHKLRLLDACASHFTLLQSLPIPDTSENKAIFDSALLSLSSAFTELKAELIRPFPHLVPESQATVHEPTKIERDIVNAVGSNNTVGKLTSLAFGFGRMVRKQAVAVVERANSAQVETISKDALGRYAELIMSFFAQAQFLGVWLNSSYSPPLGTLDLQRHQAIGNSIKDTPRHKAVSSIATFLEEILCELVLRDVQSLLLNYLQRLSHAYGAFTIDSGSLVRSASA</sequence>
<dbReference type="AlphaFoldDB" id="A0A6G0WSS4"/>
<feature type="region of interest" description="Disordered" evidence="1">
    <location>
        <begin position="1"/>
        <end position="37"/>
    </location>
</feature>
<reference evidence="2 3" key="1">
    <citation type="submission" date="2019-07" db="EMBL/GenBank/DDBJ databases">
        <title>Genomics analysis of Aphanomyces spp. identifies a new class of oomycete effector associated with host adaptation.</title>
        <authorList>
            <person name="Gaulin E."/>
        </authorList>
    </citation>
    <scope>NUCLEOTIDE SEQUENCE [LARGE SCALE GENOMIC DNA]</scope>
    <source>
        <strain evidence="2 3">ATCC 201684</strain>
    </source>
</reference>
<feature type="compositionally biased region" description="Polar residues" evidence="1">
    <location>
        <begin position="1"/>
        <end position="17"/>
    </location>
</feature>
<dbReference type="Proteomes" id="UP000481153">
    <property type="component" value="Unassembled WGS sequence"/>
</dbReference>
<organism evidence="2 3">
    <name type="scientific">Aphanomyces euteiches</name>
    <dbReference type="NCBI Taxonomy" id="100861"/>
    <lineage>
        <taxon>Eukaryota</taxon>
        <taxon>Sar</taxon>
        <taxon>Stramenopiles</taxon>
        <taxon>Oomycota</taxon>
        <taxon>Saprolegniomycetes</taxon>
        <taxon>Saprolegniales</taxon>
        <taxon>Verrucalvaceae</taxon>
        <taxon>Aphanomyces</taxon>
    </lineage>
</organism>
<protein>
    <submittedName>
        <fullName evidence="2">Uncharacterized protein</fullName>
    </submittedName>
</protein>
<dbReference type="PANTHER" id="PTHR37327">
    <property type="entry name" value="CHROMOSOME 1, WHOLE GENOME SHOTGUN SEQUENCE"/>
    <property type="match status" value="1"/>
</dbReference>
<dbReference type="EMBL" id="VJMJ01000153">
    <property type="protein sequence ID" value="KAF0730492.1"/>
    <property type="molecule type" value="Genomic_DNA"/>
</dbReference>
<dbReference type="VEuPathDB" id="FungiDB:AeMF1_015861"/>
<accession>A0A6G0WSS4</accession>
<dbReference type="PANTHER" id="PTHR37327:SF1">
    <property type="entry name" value="MICROTUBULE INTERACTING AND TRANSPORT DOMAIN-CONTAINING PROTEIN"/>
    <property type="match status" value="1"/>
</dbReference>
<evidence type="ECO:0000313" key="2">
    <source>
        <dbReference type="EMBL" id="KAF0730492.1"/>
    </source>
</evidence>
<proteinExistence type="predicted"/>
<evidence type="ECO:0000313" key="3">
    <source>
        <dbReference type="Proteomes" id="UP000481153"/>
    </source>
</evidence>